<dbReference type="Pfam" id="PF17770">
    <property type="entry name" value="RNase_J_C"/>
    <property type="match status" value="1"/>
</dbReference>
<dbReference type="PROSITE" id="PS01292">
    <property type="entry name" value="UPF0036"/>
    <property type="match status" value="1"/>
</dbReference>
<dbReference type="Proteomes" id="UP000176864">
    <property type="component" value="Unassembled WGS sequence"/>
</dbReference>
<dbReference type="STRING" id="1817824.A2751_02840"/>
<dbReference type="GO" id="GO:0006364">
    <property type="term" value="P:rRNA processing"/>
    <property type="evidence" value="ECO:0007669"/>
    <property type="project" value="UniProtKB-UniRule"/>
</dbReference>
<dbReference type="PIRSF" id="PIRSF004803">
    <property type="entry name" value="RnjA"/>
    <property type="match status" value="1"/>
</dbReference>
<comment type="subunit">
    <text evidence="9">Homodimer, may be a subunit of the RNA degradosome.</text>
</comment>
<feature type="active site" description="Proton donor" evidence="10">
    <location>
        <position position="200"/>
    </location>
</feature>
<dbReference type="InterPro" id="IPR001279">
    <property type="entry name" value="Metallo-B-lactamas"/>
</dbReference>
<feature type="binding site" evidence="12">
    <location>
        <position position="77"/>
    </location>
    <ligand>
        <name>Zn(2+)</name>
        <dbReference type="ChEBI" id="CHEBI:29105"/>
        <label>1</label>
        <note>catalytic</note>
    </ligand>
</feature>
<dbReference type="InterPro" id="IPR055132">
    <property type="entry name" value="RNase_J_b_CASP"/>
</dbReference>
<feature type="binding site" evidence="12">
    <location>
        <position position="81"/>
    </location>
    <ligand>
        <name>Zn(2+)</name>
        <dbReference type="ChEBI" id="CHEBI:29105"/>
        <label>1</label>
        <note>catalytic</note>
    </ligand>
</feature>
<dbReference type="Pfam" id="PF22505">
    <property type="entry name" value="RNase_J_b_CASP"/>
    <property type="match status" value="1"/>
</dbReference>
<protein>
    <recommendedName>
        <fullName evidence="9">Ribonuclease J</fullName>
        <shortName evidence="9">RNase J</shortName>
        <ecNumber evidence="9">3.1.-.-</ecNumber>
    </recommendedName>
</protein>
<dbReference type="EMBL" id="MFEK01000016">
    <property type="protein sequence ID" value="OGE77986.1"/>
    <property type="molecule type" value="Genomic_DNA"/>
</dbReference>
<evidence type="ECO:0000313" key="14">
    <source>
        <dbReference type="EMBL" id="OGE77986.1"/>
    </source>
</evidence>
<evidence type="ECO:0000256" key="4">
    <source>
        <dbReference type="ARBA" id="ARBA00022759"/>
    </source>
</evidence>
<evidence type="ECO:0000256" key="1">
    <source>
        <dbReference type="ARBA" id="ARBA00022490"/>
    </source>
</evidence>
<comment type="subcellular location">
    <subcellularLocation>
        <location evidence="9">Cytoplasm</location>
    </subcellularLocation>
</comment>
<feature type="binding site" evidence="11">
    <location>
        <begin position="369"/>
        <end position="373"/>
    </location>
    <ligand>
        <name>substrate</name>
    </ligand>
</feature>
<evidence type="ECO:0000256" key="6">
    <source>
        <dbReference type="ARBA" id="ARBA00022833"/>
    </source>
</evidence>
<keyword evidence="3 12" id="KW-0479">Metal-binding</keyword>
<evidence type="ECO:0000256" key="9">
    <source>
        <dbReference type="HAMAP-Rule" id="MF_01491"/>
    </source>
</evidence>
<feature type="binding site" evidence="12">
    <location>
        <position position="146"/>
    </location>
    <ligand>
        <name>Zn(2+)</name>
        <dbReference type="ChEBI" id="CHEBI:29105"/>
        <label>1</label>
        <note>catalytic</note>
    </ligand>
</feature>
<sequence length="563" mass="62466">MEIKKTGSPTSLKVIPLGGVEEVGKNITAIEYGDDIIVVDMGLAFPDENMPGIDYVIPDTKYLQEHKKKIRGVLFTHGHLDHIGATPYILPKLGDPPVYTMPLTAAMIEKRLEEFHLKGRSRIHVISKDDVLQLGAFTVRPFRLNHNIPDCVGFSIKTPTHHMVYTTDWKFDHTPVDEKPAEFNKIAHFGAEGVDLLLSDSTNATKAGYTLSEKDLGKTILNIIKSAEGRVIFATFSSLVSRLQQAINAAVETDRKVVIAGRSMIETVEIAHGLGYMKIPKKTVITAEASKKLPDSKVLILTTGSQGEEAAALARIARQEHKFIRIKAGDTVVLSSSPIPGNERAVAAVMNDLTRQGAHVLYQKILDVHSSGHGNQEDLKLMISLIKPKFFMPIHGEHYLLVAHGDLAASIGLPRENIFLMDNGSILDISDKKDAKKIDAKLADGLIFVDGLGVGDIGEVVLRDRQVMAKDGMVVIIMQVARRDGRLVNAPDIISRGFVYMKGAEDLIREMKHEVRKVVETQNHKPHEANYTYIRNQIRDQMGEFLFQRTERRPMILPVVIEV</sequence>
<dbReference type="GO" id="GO:0004534">
    <property type="term" value="F:5'-3' RNA exonuclease activity"/>
    <property type="evidence" value="ECO:0007669"/>
    <property type="project" value="UniProtKB-UniRule"/>
</dbReference>
<feature type="binding site" evidence="12">
    <location>
        <position position="52"/>
    </location>
    <ligand>
        <name>Ca(2+)</name>
        <dbReference type="ChEBI" id="CHEBI:29108"/>
    </ligand>
</feature>
<dbReference type="InterPro" id="IPR041636">
    <property type="entry name" value="RNase_J_C"/>
</dbReference>
<reference evidence="14 15" key="1">
    <citation type="journal article" date="2016" name="Nat. Commun.">
        <title>Thousands of microbial genomes shed light on interconnected biogeochemical processes in an aquifer system.</title>
        <authorList>
            <person name="Anantharaman K."/>
            <person name="Brown C.T."/>
            <person name="Hug L.A."/>
            <person name="Sharon I."/>
            <person name="Castelle C.J."/>
            <person name="Probst A.J."/>
            <person name="Thomas B.C."/>
            <person name="Singh A."/>
            <person name="Wilkins M.J."/>
            <person name="Karaoz U."/>
            <person name="Brodie E.L."/>
            <person name="Williams K.H."/>
            <person name="Hubbard S.S."/>
            <person name="Banfield J.F."/>
        </authorList>
    </citation>
    <scope>NUCLEOTIDE SEQUENCE [LARGE SCALE GENOMIC DNA]</scope>
</reference>
<dbReference type="InterPro" id="IPR001587">
    <property type="entry name" value="RNase_J_CS"/>
</dbReference>
<keyword evidence="7 9" id="KW-0269">Exonuclease</keyword>
<keyword evidence="4 9" id="KW-0255">Endonuclease</keyword>
<evidence type="ECO:0000256" key="11">
    <source>
        <dbReference type="PIRSR" id="PIRSR004803-2"/>
    </source>
</evidence>
<evidence type="ECO:0000313" key="15">
    <source>
        <dbReference type="Proteomes" id="UP000176864"/>
    </source>
</evidence>
<comment type="similarity">
    <text evidence="9">Belongs to the metallo-beta-lactamase superfamily. RNA-metabolizing metallo-beta-lactamase-like family. Bacterial RNase J subfamily.</text>
</comment>
<dbReference type="PANTHER" id="PTHR43694">
    <property type="entry name" value="RIBONUCLEASE J"/>
    <property type="match status" value="1"/>
</dbReference>
<dbReference type="CDD" id="cd07714">
    <property type="entry name" value="RNaseJ_MBL-fold"/>
    <property type="match status" value="1"/>
</dbReference>
<feature type="binding site" evidence="12">
    <location>
        <position position="450"/>
    </location>
    <ligand>
        <name>Ca(2+)</name>
        <dbReference type="ChEBI" id="CHEBI:29108"/>
    </ligand>
</feature>
<keyword evidence="6 12" id="KW-0862">Zinc</keyword>
<name>A0A1F5NJU9_9BACT</name>
<keyword evidence="1 9" id="KW-0963">Cytoplasm</keyword>
<dbReference type="Gene3D" id="3.40.50.10710">
    <property type="entry name" value="Metallo-hydrolase/oxidoreductase"/>
    <property type="match status" value="1"/>
</dbReference>
<organism evidence="14 15">
    <name type="scientific">Candidatus Doudnabacteria bacterium RIFCSPHIGHO2_01_FULL_46_14</name>
    <dbReference type="NCBI Taxonomy" id="1817824"/>
    <lineage>
        <taxon>Bacteria</taxon>
        <taxon>Candidatus Doudnaibacteriota</taxon>
    </lineage>
</organism>
<evidence type="ECO:0000256" key="10">
    <source>
        <dbReference type="PIRSR" id="PIRSR004803-1"/>
    </source>
</evidence>
<feature type="binding site" evidence="12">
    <location>
        <position position="82"/>
    </location>
    <ligand>
        <name>Zn(2+)</name>
        <dbReference type="ChEBI" id="CHEBI:29105"/>
        <label>1</label>
        <note>catalytic</note>
    </ligand>
</feature>
<keyword evidence="8 9" id="KW-0694">RNA-binding</keyword>
<dbReference type="SMART" id="SM00849">
    <property type="entry name" value="Lactamase_B"/>
    <property type="match status" value="1"/>
</dbReference>
<dbReference type="InterPro" id="IPR042173">
    <property type="entry name" value="RNase_J_2"/>
</dbReference>
<keyword evidence="9" id="KW-0698">rRNA processing</keyword>
<comment type="cofactor">
    <cofactor evidence="12">
        <name>Ca(2+)</name>
        <dbReference type="ChEBI" id="CHEBI:29108"/>
    </cofactor>
    <text evidence="12">Binds 1 Ca(2+) cation per subunit. Seen in 1 crystal structure, it is not clear if it is physiologically important.</text>
</comment>
<dbReference type="InterPro" id="IPR030854">
    <property type="entry name" value="RNase_J_bac"/>
</dbReference>
<dbReference type="GO" id="GO:0003723">
    <property type="term" value="F:RNA binding"/>
    <property type="evidence" value="ECO:0007669"/>
    <property type="project" value="UniProtKB-UniRule"/>
</dbReference>
<feature type="binding site" evidence="12">
    <location>
        <position position="168"/>
    </location>
    <ligand>
        <name>Zn(2+)</name>
        <dbReference type="ChEBI" id="CHEBI:29105"/>
        <label>1</label>
        <note>catalytic</note>
    </ligand>
</feature>
<dbReference type="Gene3D" id="3.60.15.10">
    <property type="entry name" value="Ribonuclease Z/Hydroxyacylglutathione hydrolase-like"/>
    <property type="match status" value="1"/>
</dbReference>
<evidence type="ECO:0000256" key="12">
    <source>
        <dbReference type="PIRSR" id="PIRSR004803-3"/>
    </source>
</evidence>
<dbReference type="GO" id="GO:0004521">
    <property type="term" value="F:RNA endonuclease activity"/>
    <property type="evidence" value="ECO:0007669"/>
    <property type="project" value="UniProtKB-UniRule"/>
</dbReference>
<dbReference type="PANTHER" id="PTHR43694:SF1">
    <property type="entry name" value="RIBONUCLEASE J"/>
    <property type="match status" value="1"/>
</dbReference>
<evidence type="ECO:0000256" key="7">
    <source>
        <dbReference type="ARBA" id="ARBA00022839"/>
    </source>
</evidence>
<keyword evidence="12" id="KW-0106">Calcium</keyword>
<evidence type="ECO:0000256" key="2">
    <source>
        <dbReference type="ARBA" id="ARBA00022722"/>
    </source>
</evidence>
<evidence type="ECO:0000259" key="13">
    <source>
        <dbReference type="SMART" id="SM00849"/>
    </source>
</evidence>
<dbReference type="SUPFAM" id="SSF56281">
    <property type="entry name" value="Metallo-hydrolase/oxidoreductase"/>
    <property type="match status" value="1"/>
</dbReference>
<comment type="caution">
    <text evidence="14">The sequence shown here is derived from an EMBL/GenBank/DDBJ whole genome shotgun (WGS) entry which is preliminary data.</text>
</comment>
<feature type="binding site" evidence="12">
    <location>
        <position position="54"/>
    </location>
    <ligand>
        <name>Ca(2+)</name>
        <dbReference type="ChEBI" id="CHEBI:29108"/>
    </ligand>
</feature>
<dbReference type="AlphaFoldDB" id="A0A1F5NJU9"/>
<dbReference type="EC" id="3.1.-.-" evidence="9"/>
<dbReference type="InterPro" id="IPR036866">
    <property type="entry name" value="RibonucZ/Hydroxyglut_hydro"/>
</dbReference>
<dbReference type="GO" id="GO:0008270">
    <property type="term" value="F:zinc ion binding"/>
    <property type="evidence" value="ECO:0007669"/>
    <property type="project" value="InterPro"/>
</dbReference>
<evidence type="ECO:0000256" key="8">
    <source>
        <dbReference type="ARBA" id="ARBA00022884"/>
    </source>
</evidence>
<accession>A0A1F5NJU9</accession>
<proteinExistence type="inferred from homology"/>
<keyword evidence="5 9" id="KW-0378">Hydrolase</keyword>
<dbReference type="InterPro" id="IPR004613">
    <property type="entry name" value="RNase_J"/>
</dbReference>
<feature type="binding site" evidence="12">
    <location>
        <position position="79"/>
    </location>
    <ligand>
        <name>Zn(2+)</name>
        <dbReference type="ChEBI" id="CHEBI:29105"/>
        <label>2</label>
        <note>catalytic</note>
    </ligand>
</feature>
<keyword evidence="2 9" id="KW-0540">Nuclease</keyword>
<dbReference type="HAMAP" id="MF_01491">
    <property type="entry name" value="RNase_J_bact"/>
    <property type="match status" value="1"/>
</dbReference>
<dbReference type="Pfam" id="PF12706">
    <property type="entry name" value="Lactamase_B_2"/>
    <property type="match status" value="1"/>
</dbReference>
<dbReference type="Gene3D" id="3.10.20.580">
    <property type="match status" value="1"/>
</dbReference>
<comment type="cofactor">
    <cofactor evidence="12">
        <name>Zn(2+)</name>
        <dbReference type="ChEBI" id="CHEBI:29105"/>
    </cofactor>
    <text evidence="12">Binds 2 Zn(2+) ions per subunit. It is not clear if Zn(2+) or Mg(2+) is physiologically important.</text>
</comment>
<evidence type="ECO:0000256" key="3">
    <source>
        <dbReference type="ARBA" id="ARBA00022723"/>
    </source>
</evidence>
<comment type="function">
    <text evidence="9">An RNase that has 5'-3' exonuclease and possibly endonuclease activity. Involved in maturation of rRNA and in some organisms also mRNA maturation and/or decay.</text>
</comment>
<feature type="binding site" evidence="12">
    <location>
        <position position="395"/>
    </location>
    <ligand>
        <name>Zn(2+)</name>
        <dbReference type="ChEBI" id="CHEBI:29105"/>
        <label>1</label>
        <note>catalytic</note>
    </ligand>
</feature>
<evidence type="ECO:0000256" key="5">
    <source>
        <dbReference type="ARBA" id="ARBA00022801"/>
    </source>
</evidence>
<feature type="domain" description="Metallo-beta-lactamase" evidence="13">
    <location>
        <begin position="24"/>
        <end position="220"/>
    </location>
</feature>
<feature type="active site" description="Proton acceptor" evidence="10">
    <location>
        <position position="373"/>
    </location>
</feature>
<dbReference type="InterPro" id="IPR011108">
    <property type="entry name" value="RMMBL"/>
</dbReference>
<dbReference type="Pfam" id="PF07521">
    <property type="entry name" value="RMMBL"/>
    <property type="match status" value="1"/>
</dbReference>
<comment type="caution">
    <text evidence="9">Lacks conserved residue(s) required for the propagation of feature annotation.</text>
</comment>
<gene>
    <name evidence="9" type="primary">rnj</name>
    <name evidence="14" type="ORF">A2751_02840</name>
</gene>
<dbReference type="NCBIfam" id="TIGR00649">
    <property type="entry name" value="MG423"/>
    <property type="match status" value="1"/>
</dbReference>
<dbReference type="GO" id="GO:0005737">
    <property type="term" value="C:cytoplasm"/>
    <property type="evidence" value="ECO:0007669"/>
    <property type="project" value="UniProtKB-SubCell"/>
</dbReference>